<dbReference type="Proteomes" id="UP000245764">
    <property type="component" value="Chromosome 6"/>
</dbReference>
<gene>
    <name evidence="1" type="ORF">ZT1E4_G6699</name>
</gene>
<dbReference type="EMBL" id="LT854258">
    <property type="protein sequence ID" value="SMR53601.1"/>
    <property type="molecule type" value="Genomic_DNA"/>
</dbReference>
<protein>
    <submittedName>
        <fullName evidence="1">Uncharacterized protein</fullName>
    </submittedName>
</protein>
<evidence type="ECO:0000313" key="1">
    <source>
        <dbReference type="EMBL" id="SMR53601.1"/>
    </source>
</evidence>
<organism evidence="1 2">
    <name type="scientific">Zymoseptoria tritici ST99CH_1E4</name>
    <dbReference type="NCBI Taxonomy" id="1276532"/>
    <lineage>
        <taxon>Eukaryota</taxon>
        <taxon>Fungi</taxon>
        <taxon>Dikarya</taxon>
        <taxon>Ascomycota</taxon>
        <taxon>Pezizomycotina</taxon>
        <taxon>Dothideomycetes</taxon>
        <taxon>Dothideomycetidae</taxon>
        <taxon>Mycosphaerellales</taxon>
        <taxon>Mycosphaerellaceae</taxon>
        <taxon>Zymoseptoria</taxon>
    </lineage>
</organism>
<sequence length="233" mass="27005">MMYHGPMSPPPFLFLFPDDKEKASGKVRINGVLVEPKGHKSDNDLLEAHKEAGNWDIDYFVQTGDEAVAKLVTVIDTLPKMLFHHQWLHEVDMMVFQQMERIPSIDYKIISRECVAMDDEPGYVLPPDKCEEHMRLVKRLKHLRQVFLDGSLIHAVDQAHKRMIQDITSIDLVHNPGAWEGYSVELIAYAIRHLLKSMAQLEVYREKRIDMGMCEEEIETTTGYMELLRGWNT</sequence>
<proteinExistence type="predicted"/>
<accession>A0A2H1GJ74</accession>
<reference evidence="2" key="1">
    <citation type="submission" date="2017-05" db="EMBL/GenBank/DDBJ databases">
        <authorList>
            <person name="Song R."/>
            <person name="Chenine A.L."/>
            <person name="Ruprecht R.M."/>
        </authorList>
    </citation>
    <scope>NUCLEOTIDE SEQUENCE [LARGE SCALE GENOMIC DNA]</scope>
</reference>
<name>A0A2H1GJ74_ZYMTR</name>
<dbReference type="AlphaFoldDB" id="A0A2H1GJ74"/>
<evidence type="ECO:0000313" key="2">
    <source>
        <dbReference type="Proteomes" id="UP000245764"/>
    </source>
</evidence>